<dbReference type="EMBL" id="OV170229">
    <property type="protein sequence ID" value="CAH0730895.1"/>
    <property type="molecule type" value="Genomic_DNA"/>
</dbReference>
<gene>
    <name evidence="3" type="ORF">BINO364_LOCUS15821</name>
</gene>
<comment type="function">
    <text evidence="1">Catalyzes the reduction of fatty acyl-CoA to fatty alcohols.</text>
</comment>
<sequence length="368" mass="41751">MLKISIARFIGNKAICNVRCLSQDRSINFGNETNNEKYKRISDCYAGKSIFVTGGTGFVGKVLIERLLHTCSDIEKIYVLIREKKGQSVDKRLEQMLDIPTFLYFSTVFCNADKSLIDEVIYPRICDEKEVYNFLDTYGDNPKVIKQLLDGQPNRYTLSKSICENFLQDEHKPLPTVIVRPAIAFLLSIHHVTSIWNCSLDSDCSSLRGSICNAGICECRPGSQSVLGGTMCADSVNENCVVNEDCQFPGGVCNINDFRCIETIGGACAQHSDCVIENTVCRNSLRGFTCQCDDEFVESNSLCWPKTIAFKEYRRCTAPTSSHWEMGREKKKKCTRRHNVHSLFLSFHSRWDDNSTRPVRDEAQERQF</sequence>
<dbReference type="GO" id="GO:0102965">
    <property type="term" value="F:alcohol-forming long-chain fatty acyl-CoA reductase activity"/>
    <property type="evidence" value="ECO:0007669"/>
    <property type="project" value="UniProtKB-EC"/>
</dbReference>
<dbReference type="OrthoDB" id="504708at2759"/>
<dbReference type="Gene3D" id="3.40.50.720">
    <property type="entry name" value="NAD(P)-binding Rossmann-like Domain"/>
    <property type="match status" value="2"/>
</dbReference>
<keyword evidence="1" id="KW-0444">Lipid biosynthesis</keyword>
<dbReference type="Proteomes" id="UP000838878">
    <property type="component" value="Chromosome 9"/>
</dbReference>
<comment type="catalytic activity">
    <reaction evidence="1">
        <text>a long-chain fatty acyl-CoA + 2 NADPH + 2 H(+) = a long-chain primary fatty alcohol + 2 NADP(+) + CoA</text>
        <dbReference type="Rhea" id="RHEA:52716"/>
        <dbReference type="ChEBI" id="CHEBI:15378"/>
        <dbReference type="ChEBI" id="CHEBI:57287"/>
        <dbReference type="ChEBI" id="CHEBI:57783"/>
        <dbReference type="ChEBI" id="CHEBI:58349"/>
        <dbReference type="ChEBI" id="CHEBI:77396"/>
        <dbReference type="ChEBI" id="CHEBI:83139"/>
        <dbReference type="EC" id="1.2.1.84"/>
    </reaction>
</comment>
<dbReference type="AlphaFoldDB" id="A0A8J9VPI7"/>
<dbReference type="PANTHER" id="PTHR11011:SF45">
    <property type="entry name" value="FATTY ACYL-COA REDUCTASE CG8306-RELATED"/>
    <property type="match status" value="1"/>
</dbReference>
<feature type="domain" description="Thioester reductase (TE)" evidence="2">
    <location>
        <begin position="101"/>
        <end position="186"/>
    </location>
</feature>
<keyword evidence="1" id="KW-0443">Lipid metabolism</keyword>
<dbReference type="GO" id="GO:0035336">
    <property type="term" value="P:long-chain fatty-acyl-CoA metabolic process"/>
    <property type="evidence" value="ECO:0007669"/>
    <property type="project" value="TreeGrafter"/>
</dbReference>
<name>A0A8J9VPI7_9NEOP</name>
<evidence type="ECO:0000313" key="4">
    <source>
        <dbReference type="Proteomes" id="UP000838878"/>
    </source>
</evidence>
<dbReference type="EC" id="1.2.1.84" evidence="1"/>
<feature type="domain" description="Thioester reductase (TE)" evidence="2">
    <location>
        <begin position="52"/>
        <end position="96"/>
    </location>
</feature>
<dbReference type="PANTHER" id="PTHR11011">
    <property type="entry name" value="MALE STERILITY PROTEIN 2-RELATED"/>
    <property type="match status" value="1"/>
</dbReference>
<keyword evidence="4" id="KW-1185">Reference proteome</keyword>
<evidence type="ECO:0000313" key="3">
    <source>
        <dbReference type="EMBL" id="CAH0730895.1"/>
    </source>
</evidence>
<dbReference type="GO" id="GO:0080019">
    <property type="term" value="F:alcohol-forming very long-chain fatty acyl-CoA reductase activity"/>
    <property type="evidence" value="ECO:0007669"/>
    <property type="project" value="InterPro"/>
</dbReference>
<dbReference type="SUPFAM" id="SSF51735">
    <property type="entry name" value="NAD(P)-binding Rossmann-fold domains"/>
    <property type="match status" value="1"/>
</dbReference>
<dbReference type="InterPro" id="IPR036291">
    <property type="entry name" value="NAD(P)-bd_dom_sf"/>
</dbReference>
<dbReference type="InterPro" id="IPR013120">
    <property type="entry name" value="FAR_NAD-bd"/>
</dbReference>
<reference evidence="3" key="1">
    <citation type="submission" date="2021-12" db="EMBL/GenBank/DDBJ databases">
        <authorList>
            <person name="Martin H S."/>
        </authorList>
    </citation>
    <scope>NUCLEOTIDE SEQUENCE</scope>
</reference>
<dbReference type="Pfam" id="PF07993">
    <property type="entry name" value="NAD_binding_4"/>
    <property type="match status" value="2"/>
</dbReference>
<comment type="similarity">
    <text evidence="1">Belongs to the fatty acyl-CoA reductase family.</text>
</comment>
<dbReference type="GO" id="GO:0005777">
    <property type="term" value="C:peroxisome"/>
    <property type="evidence" value="ECO:0007669"/>
    <property type="project" value="TreeGrafter"/>
</dbReference>
<protein>
    <recommendedName>
        <fullName evidence="1">Fatty acyl-CoA reductase</fullName>
        <ecNumber evidence="1">1.2.1.84</ecNumber>
    </recommendedName>
</protein>
<evidence type="ECO:0000259" key="2">
    <source>
        <dbReference type="Pfam" id="PF07993"/>
    </source>
</evidence>
<proteinExistence type="inferred from homology"/>
<keyword evidence="1" id="KW-0560">Oxidoreductase</keyword>
<dbReference type="InterPro" id="IPR026055">
    <property type="entry name" value="FAR"/>
</dbReference>
<accession>A0A8J9VPI7</accession>
<keyword evidence="1" id="KW-0521">NADP</keyword>
<feature type="non-terminal residue" evidence="3">
    <location>
        <position position="368"/>
    </location>
</feature>
<evidence type="ECO:0000256" key="1">
    <source>
        <dbReference type="RuleBase" id="RU363097"/>
    </source>
</evidence>
<organism evidence="3 4">
    <name type="scientific">Brenthis ino</name>
    <name type="common">lesser marbled fritillary</name>
    <dbReference type="NCBI Taxonomy" id="405034"/>
    <lineage>
        <taxon>Eukaryota</taxon>
        <taxon>Metazoa</taxon>
        <taxon>Ecdysozoa</taxon>
        <taxon>Arthropoda</taxon>
        <taxon>Hexapoda</taxon>
        <taxon>Insecta</taxon>
        <taxon>Pterygota</taxon>
        <taxon>Neoptera</taxon>
        <taxon>Endopterygota</taxon>
        <taxon>Lepidoptera</taxon>
        <taxon>Glossata</taxon>
        <taxon>Ditrysia</taxon>
        <taxon>Papilionoidea</taxon>
        <taxon>Nymphalidae</taxon>
        <taxon>Heliconiinae</taxon>
        <taxon>Argynnini</taxon>
        <taxon>Brenthis</taxon>
    </lineage>
</organism>